<organism evidence="1">
    <name type="scientific">marine sediment metagenome</name>
    <dbReference type="NCBI Taxonomy" id="412755"/>
    <lineage>
        <taxon>unclassified sequences</taxon>
        <taxon>metagenomes</taxon>
        <taxon>ecological metagenomes</taxon>
    </lineage>
</organism>
<evidence type="ECO:0000313" key="1">
    <source>
        <dbReference type="EMBL" id="KKL55359.1"/>
    </source>
</evidence>
<dbReference type="EMBL" id="LAZR01030867">
    <property type="protein sequence ID" value="KKL55359.1"/>
    <property type="molecule type" value="Genomic_DNA"/>
</dbReference>
<dbReference type="AlphaFoldDB" id="A0A0F9D1G9"/>
<protein>
    <submittedName>
        <fullName evidence="1">Uncharacterized protein</fullName>
    </submittedName>
</protein>
<sequence length="43" mass="4974">MNGSEIMETIFDRLDTAERQDVLDVYEALTGMMIDMDSVDWSE</sequence>
<proteinExistence type="predicted"/>
<gene>
    <name evidence="1" type="ORF">LCGC14_2256200</name>
</gene>
<name>A0A0F9D1G9_9ZZZZ</name>
<accession>A0A0F9D1G9</accession>
<comment type="caution">
    <text evidence="1">The sequence shown here is derived from an EMBL/GenBank/DDBJ whole genome shotgun (WGS) entry which is preliminary data.</text>
</comment>
<reference evidence="1" key="1">
    <citation type="journal article" date="2015" name="Nature">
        <title>Complex archaea that bridge the gap between prokaryotes and eukaryotes.</title>
        <authorList>
            <person name="Spang A."/>
            <person name="Saw J.H."/>
            <person name="Jorgensen S.L."/>
            <person name="Zaremba-Niedzwiedzka K."/>
            <person name="Martijn J."/>
            <person name="Lind A.E."/>
            <person name="van Eijk R."/>
            <person name="Schleper C."/>
            <person name="Guy L."/>
            <person name="Ettema T.J."/>
        </authorList>
    </citation>
    <scope>NUCLEOTIDE SEQUENCE</scope>
</reference>